<organism evidence="5 6">
    <name type="scientific">Lactococcus lactis</name>
    <dbReference type="NCBI Taxonomy" id="1358"/>
    <lineage>
        <taxon>Bacteria</taxon>
        <taxon>Bacillati</taxon>
        <taxon>Bacillota</taxon>
        <taxon>Bacilli</taxon>
        <taxon>Lactobacillales</taxon>
        <taxon>Streptococcaceae</taxon>
        <taxon>Lactococcus</taxon>
    </lineage>
</organism>
<dbReference type="PROSITE" id="PS01124">
    <property type="entry name" value="HTH_ARAC_FAMILY_2"/>
    <property type="match status" value="1"/>
</dbReference>
<keyword evidence="2" id="KW-0238">DNA-binding</keyword>
<protein>
    <submittedName>
        <fullName evidence="5">AraC family transcriptional regulator</fullName>
    </submittedName>
</protein>
<sequence>MENSLYLVTEPNTQLKDCYFNFCGYSKTEPRHSFGPAIREQYLIHIVLEGEGYYSINDQKYFLKKGQGFVIPPGVSTFYQADEKNPWSYVWLGLSGNLVEYYLKEIGVGKNHLTFKVENLNSFKGLIFETLSSDQDTLVSELSRQKQVYKFLELLLNSASYLNEGRITKKMNPFVRQTIEIIRENAYQKLSVKDIAVSLSVHENYLSRLFKNDMGISIKEYISEIKLSIANDLLSSTEYSIQEISDKIGFSTVQSFSKAFKKANGVSPGVYRKRRLGLGIINADKTNI</sequence>
<dbReference type="EMBL" id="SAXH01000028">
    <property type="protein sequence ID" value="RWR44367.1"/>
    <property type="molecule type" value="Genomic_DNA"/>
</dbReference>
<dbReference type="PANTHER" id="PTHR43280:SF2">
    <property type="entry name" value="HTH-TYPE TRANSCRIPTIONAL REGULATOR EXSA"/>
    <property type="match status" value="1"/>
</dbReference>
<dbReference type="SUPFAM" id="SSF51215">
    <property type="entry name" value="Regulatory protein AraC"/>
    <property type="match status" value="1"/>
</dbReference>
<dbReference type="CDD" id="cd06986">
    <property type="entry name" value="cupin_MmsR-like_N"/>
    <property type="match status" value="1"/>
</dbReference>
<dbReference type="InterPro" id="IPR009057">
    <property type="entry name" value="Homeodomain-like_sf"/>
</dbReference>
<evidence type="ECO:0000259" key="4">
    <source>
        <dbReference type="PROSITE" id="PS01124"/>
    </source>
</evidence>
<dbReference type="SUPFAM" id="SSF46689">
    <property type="entry name" value="Homeodomain-like"/>
    <property type="match status" value="2"/>
</dbReference>
<dbReference type="Pfam" id="PF02311">
    <property type="entry name" value="AraC_binding"/>
    <property type="match status" value="1"/>
</dbReference>
<dbReference type="PANTHER" id="PTHR43280">
    <property type="entry name" value="ARAC-FAMILY TRANSCRIPTIONAL REGULATOR"/>
    <property type="match status" value="1"/>
</dbReference>
<dbReference type="InterPro" id="IPR003313">
    <property type="entry name" value="AraC-bd"/>
</dbReference>
<comment type="caution">
    <text evidence="5">The sequence shown here is derived from an EMBL/GenBank/DDBJ whole genome shotgun (WGS) entry which is preliminary data.</text>
</comment>
<dbReference type="Gene3D" id="1.10.10.60">
    <property type="entry name" value="Homeodomain-like"/>
    <property type="match status" value="2"/>
</dbReference>
<accession>A0A443L582</accession>
<evidence type="ECO:0000313" key="5">
    <source>
        <dbReference type="EMBL" id="RWR44367.1"/>
    </source>
</evidence>
<proteinExistence type="predicted"/>
<evidence type="ECO:0000313" key="6">
    <source>
        <dbReference type="Proteomes" id="UP000285859"/>
    </source>
</evidence>
<dbReference type="GO" id="GO:0043565">
    <property type="term" value="F:sequence-specific DNA binding"/>
    <property type="evidence" value="ECO:0007669"/>
    <property type="project" value="InterPro"/>
</dbReference>
<name>A0A443L582_9LACT</name>
<dbReference type="RefSeq" id="WP_128268102.1">
    <property type="nucleotide sequence ID" value="NZ_JACCJA010000028.1"/>
</dbReference>
<dbReference type="SMART" id="SM00342">
    <property type="entry name" value="HTH_ARAC"/>
    <property type="match status" value="1"/>
</dbReference>
<dbReference type="InterPro" id="IPR018060">
    <property type="entry name" value="HTH_AraC"/>
</dbReference>
<feature type="domain" description="HTH araC/xylS-type" evidence="4">
    <location>
        <begin position="176"/>
        <end position="274"/>
    </location>
</feature>
<dbReference type="AlphaFoldDB" id="A0A443L582"/>
<evidence type="ECO:0000256" key="2">
    <source>
        <dbReference type="ARBA" id="ARBA00023125"/>
    </source>
</evidence>
<dbReference type="InterPro" id="IPR020449">
    <property type="entry name" value="Tscrpt_reg_AraC-type_HTH"/>
</dbReference>
<dbReference type="Gene3D" id="2.60.120.280">
    <property type="entry name" value="Regulatory protein AraC"/>
    <property type="match status" value="1"/>
</dbReference>
<reference evidence="5 6" key="1">
    <citation type="submission" date="2019-01" db="EMBL/GenBank/DDBJ databases">
        <title>Whole genome sequence of Lactococcus lactis isolated from cow milk.</title>
        <authorList>
            <person name="Sundararaman A."/>
            <person name="Tamang J.-P."/>
            <person name="Halami P."/>
        </authorList>
    </citation>
    <scope>NUCLEOTIDE SEQUENCE [LARGE SCALE GENOMIC DNA]</scope>
    <source>
        <strain evidence="5 6">C2D</strain>
    </source>
</reference>
<dbReference type="InterPro" id="IPR037923">
    <property type="entry name" value="HTH-like"/>
</dbReference>
<gene>
    <name evidence="5" type="ORF">EO246_11735</name>
</gene>
<dbReference type="Pfam" id="PF12833">
    <property type="entry name" value="HTH_18"/>
    <property type="match status" value="1"/>
</dbReference>
<keyword evidence="1" id="KW-0805">Transcription regulation</keyword>
<dbReference type="GO" id="GO:0003700">
    <property type="term" value="F:DNA-binding transcription factor activity"/>
    <property type="evidence" value="ECO:0007669"/>
    <property type="project" value="InterPro"/>
</dbReference>
<keyword evidence="3" id="KW-0804">Transcription</keyword>
<dbReference type="PRINTS" id="PR00032">
    <property type="entry name" value="HTHARAC"/>
</dbReference>
<dbReference type="Proteomes" id="UP000285859">
    <property type="component" value="Unassembled WGS sequence"/>
</dbReference>
<evidence type="ECO:0000256" key="1">
    <source>
        <dbReference type="ARBA" id="ARBA00023015"/>
    </source>
</evidence>
<evidence type="ECO:0000256" key="3">
    <source>
        <dbReference type="ARBA" id="ARBA00023163"/>
    </source>
</evidence>